<dbReference type="EMBL" id="KB456263">
    <property type="protein sequence ID" value="EMF13781.1"/>
    <property type="molecule type" value="Genomic_DNA"/>
</dbReference>
<sequence>MSRGHFGLTRLSSGQVTKVRSSKLHVLGATYIPGVNYCMRKEKAIEPIGYSYPGFGCADNDDDCCAAVPLAGPIDLPGPTLPTVSTRYLTVLHMRQSPRKLQQCNSIIIINILIYRATVRYTQECVIERERLSGGPRIDFDSYALLRIPIALLDINPICPIASYTATTYYYLVVAIAEDFVPATPIPTSSGTTTTTTPTAIRPRDVIANPIPIPNIVLSIVLIYILIEDIYRRSAKITVRTLSSISPLRLPSRSRRVTTSVLSLTIVFTVPV</sequence>
<reference evidence="1 2" key="1">
    <citation type="journal article" date="2012" name="PLoS Pathog.">
        <title>Diverse lifestyles and strategies of plant pathogenesis encoded in the genomes of eighteen Dothideomycetes fungi.</title>
        <authorList>
            <person name="Ohm R.A."/>
            <person name="Feau N."/>
            <person name="Henrissat B."/>
            <person name="Schoch C.L."/>
            <person name="Horwitz B.A."/>
            <person name="Barry K.W."/>
            <person name="Condon B.J."/>
            <person name="Copeland A.C."/>
            <person name="Dhillon B."/>
            <person name="Glaser F."/>
            <person name="Hesse C.N."/>
            <person name="Kosti I."/>
            <person name="LaButti K."/>
            <person name="Lindquist E.A."/>
            <person name="Lucas S."/>
            <person name="Salamov A.A."/>
            <person name="Bradshaw R.E."/>
            <person name="Ciuffetti L."/>
            <person name="Hamelin R.C."/>
            <person name="Kema G.H.J."/>
            <person name="Lawrence C."/>
            <person name="Scott J.A."/>
            <person name="Spatafora J.W."/>
            <person name="Turgeon B.G."/>
            <person name="de Wit P.J.G.M."/>
            <person name="Zhong S."/>
            <person name="Goodwin S.B."/>
            <person name="Grigoriev I.V."/>
        </authorList>
    </citation>
    <scope>NUCLEOTIDE SEQUENCE [LARGE SCALE GENOMIC DNA]</scope>
    <source>
        <strain evidence="1 2">SO2202</strain>
    </source>
</reference>
<dbReference type="Proteomes" id="UP000016931">
    <property type="component" value="Unassembled WGS sequence"/>
</dbReference>
<dbReference type="HOGENOM" id="CLU_1023661_0_0_1"/>
<organism evidence="1 2">
    <name type="scientific">Sphaerulina musiva (strain SO2202)</name>
    <name type="common">Poplar stem canker fungus</name>
    <name type="synonym">Septoria musiva</name>
    <dbReference type="NCBI Taxonomy" id="692275"/>
    <lineage>
        <taxon>Eukaryota</taxon>
        <taxon>Fungi</taxon>
        <taxon>Dikarya</taxon>
        <taxon>Ascomycota</taxon>
        <taxon>Pezizomycotina</taxon>
        <taxon>Dothideomycetes</taxon>
        <taxon>Dothideomycetidae</taxon>
        <taxon>Mycosphaerellales</taxon>
        <taxon>Mycosphaerellaceae</taxon>
        <taxon>Sphaerulina</taxon>
    </lineage>
</organism>
<gene>
    <name evidence="1" type="ORF">SEPMUDRAFT_107744</name>
</gene>
<proteinExistence type="predicted"/>
<name>M3C0C5_SPHMS</name>
<keyword evidence="2" id="KW-1185">Reference proteome</keyword>
<accession>M3C0C5</accession>
<dbReference type="RefSeq" id="XP_016761902.1">
    <property type="nucleotide sequence ID" value="XM_016900698.1"/>
</dbReference>
<evidence type="ECO:0000313" key="2">
    <source>
        <dbReference type="Proteomes" id="UP000016931"/>
    </source>
</evidence>
<dbReference type="AlphaFoldDB" id="M3C0C5"/>
<evidence type="ECO:0000313" key="1">
    <source>
        <dbReference type="EMBL" id="EMF13781.1"/>
    </source>
</evidence>
<dbReference type="GeneID" id="27897835"/>
<protein>
    <submittedName>
        <fullName evidence="1">Uncharacterized protein</fullName>
    </submittedName>
</protein>